<accession>X1EM97</accession>
<dbReference type="EMBL" id="BARU01005309">
    <property type="protein sequence ID" value="GAH34456.1"/>
    <property type="molecule type" value="Genomic_DNA"/>
</dbReference>
<dbReference type="GO" id="GO:0016491">
    <property type="term" value="F:oxidoreductase activity"/>
    <property type="evidence" value="ECO:0007669"/>
    <property type="project" value="InterPro"/>
</dbReference>
<evidence type="ECO:0000256" key="2">
    <source>
        <dbReference type="ARBA" id="ARBA00022643"/>
    </source>
</evidence>
<evidence type="ECO:0000256" key="1">
    <source>
        <dbReference type="ARBA" id="ARBA00022630"/>
    </source>
</evidence>
<reference evidence="4" key="1">
    <citation type="journal article" date="2014" name="Front. Microbiol.">
        <title>High frequency of phylogenetically diverse reductive dehalogenase-homologous genes in deep subseafloor sedimentary metagenomes.</title>
        <authorList>
            <person name="Kawai M."/>
            <person name="Futagami T."/>
            <person name="Toyoda A."/>
            <person name="Takaki Y."/>
            <person name="Nishi S."/>
            <person name="Hori S."/>
            <person name="Arai W."/>
            <person name="Tsubouchi T."/>
            <person name="Morono Y."/>
            <person name="Uchiyama I."/>
            <person name="Ito T."/>
            <person name="Fujiyama A."/>
            <person name="Inagaki F."/>
            <person name="Takami H."/>
        </authorList>
    </citation>
    <scope>NUCLEOTIDE SEQUENCE</scope>
    <source>
        <strain evidence="4">Expedition CK06-06</strain>
    </source>
</reference>
<gene>
    <name evidence="4" type="ORF">S03H2_10306</name>
</gene>
<sequence>GSPRKKRSCNFLIDQAIDGIKSVDGEFEINKIQITDFKLTPCNGCDQCLRPPHDCPLAEDDDTTELEKLLLGSDALLIAAPNYFGSVSSQIKVFIDRSRPWKMKNYMLKDVILAPLAATGLRNGGQGVISDLINFGLIHGMIVVGNAMGSPVLEGNIPITSLQKFGLKEFVGKGEVDELGGLIAKNTGKRVAELIIKMKK</sequence>
<keyword evidence="2" id="KW-0288">FMN</keyword>
<dbReference type="Gene3D" id="3.40.50.360">
    <property type="match status" value="1"/>
</dbReference>
<dbReference type="AlphaFoldDB" id="X1EM97"/>
<dbReference type="PANTHER" id="PTHR43278:SF1">
    <property type="entry name" value="IRON-SULFUR FLAVOPROTEIN MJ1083"/>
    <property type="match status" value="1"/>
</dbReference>
<proteinExistence type="predicted"/>
<dbReference type="InterPro" id="IPR005025">
    <property type="entry name" value="FMN_Rdtase-like_dom"/>
</dbReference>
<organism evidence="4">
    <name type="scientific">marine sediment metagenome</name>
    <dbReference type="NCBI Taxonomy" id="412755"/>
    <lineage>
        <taxon>unclassified sequences</taxon>
        <taxon>metagenomes</taxon>
        <taxon>ecological metagenomes</taxon>
    </lineage>
</organism>
<feature type="domain" description="NADPH-dependent FMN reductase-like" evidence="3">
    <location>
        <begin position="1"/>
        <end position="146"/>
    </location>
</feature>
<dbReference type="PANTHER" id="PTHR43278">
    <property type="entry name" value="NAD(P)H-DEPENDENT FMN-CONTAINING OXIDOREDUCTASE YWQN-RELATED"/>
    <property type="match status" value="1"/>
</dbReference>
<protein>
    <recommendedName>
        <fullName evidence="3">NADPH-dependent FMN reductase-like domain-containing protein</fullName>
    </recommendedName>
</protein>
<dbReference type="Pfam" id="PF03358">
    <property type="entry name" value="FMN_red"/>
    <property type="match status" value="1"/>
</dbReference>
<dbReference type="SUPFAM" id="SSF52218">
    <property type="entry name" value="Flavoproteins"/>
    <property type="match status" value="1"/>
</dbReference>
<evidence type="ECO:0000259" key="3">
    <source>
        <dbReference type="Pfam" id="PF03358"/>
    </source>
</evidence>
<dbReference type="InterPro" id="IPR051796">
    <property type="entry name" value="ISF_SsuE-like"/>
</dbReference>
<comment type="caution">
    <text evidence="4">The sequence shown here is derived from an EMBL/GenBank/DDBJ whole genome shotgun (WGS) entry which is preliminary data.</text>
</comment>
<evidence type="ECO:0000313" key="4">
    <source>
        <dbReference type="EMBL" id="GAH34456.1"/>
    </source>
</evidence>
<keyword evidence="1" id="KW-0285">Flavoprotein</keyword>
<dbReference type="InterPro" id="IPR029039">
    <property type="entry name" value="Flavoprotein-like_sf"/>
</dbReference>
<feature type="non-terminal residue" evidence="4">
    <location>
        <position position="1"/>
    </location>
</feature>
<name>X1EM97_9ZZZZ</name>